<keyword evidence="1" id="KW-1133">Transmembrane helix</keyword>
<keyword evidence="1" id="KW-0812">Transmembrane</keyword>
<comment type="caution">
    <text evidence="2">The sequence shown here is derived from an EMBL/GenBank/DDBJ whole genome shotgun (WGS) entry which is preliminary data.</text>
</comment>
<name>A0A7Y9S8S1_9MICC</name>
<evidence type="ECO:0000313" key="2">
    <source>
        <dbReference type="EMBL" id="NYE95632.1"/>
    </source>
</evidence>
<dbReference type="AlphaFoldDB" id="A0A7Y9S8S1"/>
<evidence type="ECO:0000313" key="3">
    <source>
        <dbReference type="Proteomes" id="UP000521748"/>
    </source>
</evidence>
<proteinExistence type="predicted"/>
<accession>A0A7Y9S8S1</accession>
<dbReference type="Proteomes" id="UP000521748">
    <property type="component" value="Unassembled WGS sequence"/>
</dbReference>
<dbReference type="RefSeq" id="WP_179389391.1">
    <property type="nucleotide sequence ID" value="NZ_JACBYQ010000002.1"/>
</dbReference>
<organism evidence="2 3">
    <name type="scientific">Psychromicrobium silvestre</name>
    <dbReference type="NCBI Taxonomy" id="1645614"/>
    <lineage>
        <taxon>Bacteria</taxon>
        <taxon>Bacillati</taxon>
        <taxon>Actinomycetota</taxon>
        <taxon>Actinomycetes</taxon>
        <taxon>Micrococcales</taxon>
        <taxon>Micrococcaceae</taxon>
        <taxon>Psychromicrobium</taxon>
    </lineage>
</organism>
<gene>
    <name evidence="2" type="ORF">FHU41_001882</name>
</gene>
<feature type="transmembrane region" description="Helical" evidence="1">
    <location>
        <begin position="29"/>
        <end position="50"/>
    </location>
</feature>
<keyword evidence="3" id="KW-1185">Reference proteome</keyword>
<keyword evidence="1" id="KW-0472">Membrane</keyword>
<sequence length="108" mass="11552">MSETPQSEDAPLEKPHDQVEVSVRSAPKYVPFLIAGGVLGIIGAGIFALLPEDNQYDKGTIFGFFVVLFALVGVGLGGILALILDLVGRRRAQRGIAEETSEQPTEEN</sequence>
<protein>
    <submittedName>
        <fullName evidence="2">Uncharacterized protein</fullName>
    </submittedName>
</protein>
<evidence type="ECO:0000256" key="1">
    <source>
        <dbReference type="SAM" id="Phobius"/>
    </source>
</evidence>
<feature type="transmembrane region" description="Helical" evidence="1">
    <location>
        <begin position="62"/>
        <end position="84"/>
    </location>
</feature>
<dbReference type="EMBL" id="JACBYQ010000002">
    <property type="protein sequence ID" value="NYE95632.1"/>
    <property type="molecule type" value="Genomic_DNA"/>
</dbReference>
<reference evidence="2 3" key="1">
    <citation type="submission" date="2020-07" db="EMBL/GenBank/DDBJ databases">
        <title>Sequencing the genomes of 1000 actinobacteria strains.</title>
        <authorList>
            <person name="Klenk H.-P."/>
        </authorList>
    </citation>
    <scope>NUCLEOTIDE SEQUENCE [LARGE SCALE GENOMIC DNA]</scope>
    <source>
        <strain evidence="2 3">DSM 102047</strain>
    </source>
</reference>